<dbReference type="RefSeq" id="WP_204198057.1">
    <property type="nucleotide sequence ID" value="NZ_JAFEMC010000002.1"/>
</dbReference>
<dbReference type="NCBIfam" id="TIGR02595">
    <property type="entry name" value="PEP_CTERM"/>
    <property type="match status" value="1"/>
</dbReference>
<evidence type="ECO:0000259" key="2">
    <source>
        <dbReference type="Pfam" id="PF07589"/>
    </source>
</evidence>
<accession>A0ABS2D5Z2</accession>
<keyword evidence="1" id="KW-0732">Signal</keyword>
<evidence type="ECO:0000256" key="1">
    <source>
        <dbReference type="SAM" id="SignalP"/>
    </source>
</evidence>
<feature type="domain" description="Ice-binding protein C-terminal" evidence="2">
    <location>
        <begin position="157"/>
        <end position="179"/>
    </location>
</feature>
<dbReference type="EMBL" id="JAFEMC010000002">
    <property type="protein sequence ID" value="MBM6576330.1"/>
    <property type="molecule type" value="Genomic_DNA"/>
</dbReference>
<protein>
    <submittedName>
        <fullName evidence="3">PEPxxWA-CTERM sorting domain-containing protein</fullName>
    </submittedName>
</protein>
<keyword evidence="4" id="KW-1185">Reference proteome</keyword>
<evidence type="ECO:0000313" key="4">
    <source>
        <dbReference type="Proteomes" id="UP000763641"/>
    </source>
</evidence>
<dbReference type="Pfam" id="PF07589">
    <property type="entry name" value="PEP-CTERM"/>
    <property type="match status" value="1"/>
</dbReference>
<reference evidence="3 4" key="1">
    <citation type="submission" date="2020-12" db="EMBL/GenBank/DDBJ databases">
        <title>Sphingomonas sp.</title>
        <authorList>
            <person name="Kim M.K."/>
        </authorList>
    </citation>
    <scope>NUCLEOTIDE SEQUENCE [LARGE SCALE GENOMIC DNA]</scope>
    <source>
        <strain evidence="3 4">BT552</strain>
    </source>
</reference>
<name>A0ABS2D5Z2_9SPHN</name>
<feature type="chain" id="PRO_5047014810" evidence="1">
    <location>
        <begin position="16"/>
        <end position="188"/>
    </location>
</feature>
<dbReference type="Proteomes" id="UP000763641">
    <property type="component" value="Unassembled WGS sequence"/>
</dbReference>
<proteinExistence type="predicted"/>
<dbReference type="InterPro" id="IPR013424">
    <property type="entry name" value="Ice-binding_C"/>
</dbReference>
<organism evidence="3 4">
    <name type="scientific">Sphingomonas longa</name>
    <dbReference type="NCBI Taxonomy" id="2778730"/>
    <lineage>
        <taxon>Bacteria</taxon>
        <taxon>Pseudomonadati</taxon>
        <taxon>Pseudomonadota</taxon>
        <taxon>Alphaproteobacteria</taxon>
        <taxon>Sphingomonadales</taxon>
        <taxon>Sphingomonadaceae</taxon>
        <taxon>Sphingomonas</taxon>
    </lineage>
</organism>
<comment type="caution">
    <text evidence="3">The sequence shown here is derived from an EMBL/GenBank/DDBJ whole genome shotgun (WGS) entry which is preliminary data.</text>
</comment>
<evidence type="ECO:0000313" key="3">
    <source>
        <dbReference type="EMBL" id="MBM6576330.1"/>
    </source>
</evidence>
<sequence>MAAAAVIVAAVPAGAATLTFDAGTFALDGAAGTEVYRSGDFLFTTFNILSQSASLPTVANGIVELGAFQALYVTRADGRTLAPTSVTAQADARFYVVGLNSLNGANDNIGQIDTGPDFATLTDFDINPDLRIVRVSFGTFNSVPARIDAVSFGAGGVPEPASWAMMIAGVALAGASLRRSRRTLAPAL</sequence>
<gene>
    <name evidence="3" type="ORF">ILT43_08090</name>
</gene>
<dbReference type="NCBIfam" id="NF035944">
    <property type="entry name" value="PEPxxWA-CTERM"/>
    <property type="match status" value="1"/>
</dbReference>
<feature type="signal peptide" evidence="1">
    <location>
        <begin position="1"/>
        <end position="15"/>
    </location>
</feature>